<name>A0AAW1REC8_9CHLO</name>
<evidence type="ECO:0000313" key="2">
    <source>
        <dbReference type="EMBL" id="KAK9831928.1"/>
    </source>
</evidence>
<feature type="signal peptide" evidence="1">
    <location>
        <begin position="1"/>
        <end position="21"/>
    </location>
</feature>
<keyword evidence="3" id="KW-1185">Reference proteome</keyword>
<protein>
    <recommendedName>
        <fullName evidence="4">Secreted protein</fullName>
    </recommendedName>
</protein>
<dbReference type="AlphaFoldDB" id="A0AAW1REC8"/>
<accession>A0AAW1REC8</accession>
<dbReference type="EMBL" id="JALJOV010002274">
    <property type="protein sequence ID" value="KAK9831928.1"/>
    <property type="molecule type" value="Genomic_DNA"/>
</dbReference>
<proteinExistence type="predicted"/>
<reference evidence="2 3" key="1">
    <citation type="journal article" date="2024" name="Nat. Commun.">
        <title>Phylogenomics reveals the evolutionary origins of lichenization in chlorophyte algae.</title>
        <authorList>
            <person name="Puginier C."/>
            <person name="Libourel C."/>
            <person name="Otte J."/>
            <person name="Skaloud P."/>
            <person name="Haon M."/>
            <person name="Grisel S."/>
            <person name="Petersen M."/>
            <person name="Berrin J.G."/>
            <person name="Delaux P.M."/>
            <person name="Dal Grande F."/>
            <person name="Keller J."/>
        </authorList>
    </citation>
    <scope>NUCLEOTIDE SEQUENCE [LARGE SCALE GENOMIC DNA]</scope>
    <source>
        <strain evidence="2 3">SAG 2523</strain>
    </source>
</reference>
<organism evidence="2 3">
    <name type="scientific">Apatococcus fuscideae</name>
    <dbReference type="NCBI Taxonomy" id="2026836"/>
    <lineage>
        <taxon>Eukaryota</taxon>
        <taxon>Viridiplantae</taxon>
        <taxon>Chlorophyta</taxon>
        <taxon>core chlorophytes</taxon>
        <taxon>Trebouxiophyceae</taxon>
        <taxon>Chlorellales</taxon>
        <taxon>Chlorellaceae</taxon>
        <taxon>Apatococcus</taxon>
    </lineage>
</organism>
<evidence type="ECO:0000313" key="3">
    <source>
        <dbReference type="Proteomes" id="UP001485043"/>
    </source>
</evidence>
<evidence type="ECO:0000256" key="1">
    <source>
        <dbReference type="SAM" id="SignalP"/>
    </source>
</evidence>
<feature type="chain" id="PRO_5043643247" description="Secreted protein" evidence="1">
    <location>
        <begin position="22"/>
        <end position="75"/>
    </location>
</feature>
<sequence>MFLAIESFIQLMMMAVRDVNAICGMLQNCCASSHGGRYISRLSRSSLSYRVIVDYCVGFVREPMSTYCMDRFKSQ</sequence>
<comment type="caution">
    <text evidence="2">The sequence shown here is derived from an EMBL/GenBank/DDBJ whole genome shotgun (WGS) entry which is preliminary data.</text>
</comment>
<gene>
    <name evidence="2" type="ORF">WJX84_010128</name>
</gene>
<keyword evidence="1" id="KW-0732">Signal</keyword>
<evidence type="ECO:0008006" key="4">
    <source>
        <dbReference type="Google" id="ProtNLM"/>
    </source>
</evidence>
<dbReference type="Proteomes" id="UP001485043">
    <property type="component" value="Unassembled WGS sequence"/>
</dbReference>